<reference evidence="12 13" key="1">
    <citation type="submission" date="2024-03" db="EMBL/GenBank/DDBJ databases">
        <title>Draft genome sequence of Pseudonocardia nematodicida JCM 31783.</title>
        <authorList>
            <person name="Butdee W."/>
            <person name="Duangmal K."/>
        </authorList>
    </citation>
    <scope>NUCLEOTIDE SEQUENCE [LARGE SCALE GENOMIC DNA]</scope>
    <source>
        <strain evidence="12 13">JCM 31783</strain>
    </source>
</reference>
<name>A0ABV1K4A7_9PSEU</name>
<feature type="transmembrane region" description="Helical" evidence="9">
    <location>
        <begin position="91"/>
        <end position="108"/>
    </location>
</feature>
<protein>
    <recommendedName>
        <fullName evidence="2">histidine kinase</fullName>
        <ecNumber evidence="2">2.7.13.3</ecNumber>
    </recommendedName>
</protein>
<dbReference type="SUPFAM" id="SSF55874">
    <property type="entry name" value="ATPase domain of HSP90 chaperone/DNA topoisomerase II/histidine kinase"/>
    <property type="match status" value="1"/>
</dbReference>
<feature type="transmembrane region" description="Helical" evidence="9">
    <location>
        <begin position="40"/>
        <end position="61"/>
    </location>
</feature>
<organism evidence="12 13">
    <name type="scientific">Pseudonocardia nematodicida</name>
    <dbReference type="NCBI Taxonomy" id="1206997"/>
    <lineage>
        <taxon>Bacteria</taxon>
        <taxon>Bacillati</taxon>
        <taxon>Actinomycetota</taxon>
        <taxon>Actinomycetes</taxon>
        <taxon>Pseudonocardiales</taxon>
        <taxon>Pseudonocardiaceae</taxon>
        <taxon>Pseudonocardia</taxon>
    </lineage>
</organism>
<dbReference type="Gene3D" id="1.20.5.1930">
    <property type="match status" value="1"/>
</dbReference>
<evidence type="ECO:0000259" key="10">
    <source>
        <dbReference type="Pfam" id="PF02518"/>
    </source>
</evidence>
<comment type="catalytic activity">
    <reaction evidence="1">
        <text>ATP + protein L-histidine = ADP + protein N-phospho-L-histidine.</text>
        <dbReference type="EC" id="2.7.13.3"/>
    </reaction>
</comment>
<dbReference type="Pfam" id="PF07730">
    <property type="entry name" value="HisKA_3"/>
    <property type="match status" value="1"/>
</dbReference>
<dbReference type="Pfam" id="PF02518">
    <property type="entry name" value="HATPase_c"/>
    <property type="match status" value="1"/>
</dbReference>
<feature type="domain" description="Histidine kinase/HSP90-like ATPase" evidence="10">
    <location>
        <begin position="301"/>
        <end position="389"/>
    </location>
</feature>
<feature type="transmembrane region" description="Helical" evidence="9">
    <location>
        <begin position="68"/>
        <end position="85"/>
    </location>
</feature>
<evidence type="ECO:0000313" key="12">
    <source>
        <dbReference type="EMBL" id="MEQ3549287.1"/>
    </source>
</evidence>
<evidence type="ECO:0000256" key="4">
    <source>
        <dbReference type="ARBA" id="ARBA00022679"/>
    </source>
</evidence>
<dbReference type="InterPro" id="IPR036890">
    <property type="entry name" value="HATPase_C_sf"/>
</dbReference>
<dbReference type="Gene3D" id="3.30.565.10">
    <property type="entry name" value="Histidine kinase-like ATPase, C-terminal domain"/>
    <property type="match status" value="1"/>
</dbReference>
<keyword evidence="6 12" id="KW-0418">Kinase</keyword>
<keyword evidence="5" id="KW-0547">Nucleotide-binding</keyword>
<feature type="transmembrane region" description="Helical" evidence="9">
    <location>
        <begin position="144"/>
        <end position="163"/>
    </location>
</feature>
<keyword evidence="13" id="KW-1185">Reference proteome</keyword>
<keyword evidence="9" id="KW-0812">Transmembrane</keyword>
<accession>A0ABV1K4A7</accession>
<evidence type="ECO:0000313" key="13">
    <source>
        <dbReference type="Proteomes" id="UP001494902"/>
    </source>
</evidence>
<dbReference type="EC" id="2.7.13.3" evidence="2"/>
<keyword evidence="7" id="KW-0067">ATP-binding</keyword>
<evidence type="ECO:0000256" key="5">
    <source>
        <dbReference type="ARBA" id="ARBA00022741"/>
    </source>
</evidence>
<keyword evidence="3" id="KW-0597">Phosphoprotein</keyword>
<keyword evidence="8" id="KW-0902">Two-component regulatory system</keyword>
<feature type="transmembrane region" description="Helical" evidence="9">
    <location>
        <begin position="115"/>
        <end position="132"/>
    </location>
</feature>
<evidence type="ECO:0000256" key="7">
    <source>
        <dbReference type="ARBA" id="ARBA00022840"/>
    </source>
</evidence>
<dbReference type="CDD" id="cd16917">
    <property type="entry name" value="HATPase_UhpB-NarQ-NarX-like"/>
    <property type="match status" value="1"/>
</dbReference>
<proteinExistence type="predicted"/>
<dbReference type="EMBL" id="JBEDNQ010000001">
    <property type="protein sequence ID" value="MEQ3549287.1"/>
    <property type="molecule type" value="Genomic_DNA"/>
</dbReference>
<keyword evidence="9" id="KW-0472">Membrane</keyword>
<evidence type="ECO:0000256" key="3">
    <source>
        <dbReference type="ARBA" id="ARBA00022553"/>
    </source>
</evidence>
<evidence type="ECO:0000259" key="11">
    <source>
        <dbReference type="Pfam" id="PF07730"/>
    </source>
</evidence>
<feature type="domain" description="Signal transduction histidine kinase subgroup 3 dimerisation and phosphoacceptor" evidence="11">
    <location>
        <begin position="192"/>
        <end position="257"/>
    </location>
</feature>
<evidence type="ECO:0000256" key="1">
    <source>
        <dbReference type="ARBA" id="ARBA00000085"/>
    </source>
</evidence>
<evidence type="ECO:0000256" key="8">
    <source>
        <dbReference type="ARBA" id="ARBA00023012"/>
    </source>
</evidence>
<evidence type="ECO:0000256" key="6">
    <source>
        <dbReference type="ARBA" id="ARBA00022777"/>
    </source>
</evidence>
<dbReference type="GO" id="GO:0016301">
    <property type="term" value="F:kinase activity"/>
    <property type="evidence" value="ECO:0007669"/>
    <property type="project" value="UniProtKB-KW"/>
</dbReference>
<dbReference type="InterPro" id="IPR011712">
    <property type="entry name" value="Sig_transdc_His_kin_sub3_dim/P"/>
</dbReference>
<gene>
    <name evidence="12" type="ORF">WIS52_02285</name>
</gene>
<keyword evidence="4" id="KW-0808">Transferase</keyword>
<evidence type="ECO:0000256" key="9">
    <source>
        <dbReference type="SAM" id="Phobius"/>
    </source>
</evidence>
<dbReference type="Proteomes" id="UP001494902">
    <property type="component" value="Unassembled WGS sequence"/>
</dbReference>
<dbReference type="RefSeq" id="WP_349296371.1">
    <property type="nucleotide sequence ID" value="NZ_JBEDNQ010000001.1"/>
</dbReference>
<keyword evidence="9" id="KW-1133">Transmembrane helix</keyword>
<sequence>MPAIRARHASPTLLWWFGTGTLAALLLVVSFPVTAAVYEVPVLLAFVAASAQAAAFPLALARPVEATALQFGAVAVFALTIPVAQGPTWPLPIPGLIALVLFMGLLAVRYPWRHAVAAWWASVLLLIVLVLLDPGGRTIEDAAAELIVYTNASVLLAIATLVLRHRSGIRRQLADARRDVAVEQSRRAMVEERNRIARELHDVVAHSMSVIHMQAGSAPYRITDMDPGSRAEFARISAGARTAIREMRQLLSVLRDEHADPSLAPVPGLDRLAELVDSTRQAGVTVELTAPPEPELPDTVSTAAYRIVQESLSNVIRHAHGAPTRVRLDVTPEEVVIDVENAAPDGPAPPAAPAGHGLHGMRERVRLLDGTLDTGPTGDGGFRVLARLPGDGS</sequence>
<dbReference type="PANTHER" id="PTHR24421">
    <property type="entry name" value="NITRATE/NITRITE SENSOR PROTEIN NARX-RELATED"/>
    <property type="match status" value="1"/>
</dbReference>
<dbReference type="InterPro" id="IPR050482">
    <property type="entry name" value="Sensor_HK_TwoCompSys"/>
</dbReference>
<dbReference type="InterPro" id="IPR003594">
    <property type="entry name" value="HATPase_dom"/>
</dbReference>
<comment type="caution">
    <text evidence="12">The sequence shown here is derived from an EMBL/GenBank/DDBJ whole genome shotgun (WGS) entry which is preliminary data.</text>
</comment>
<evidence type="ECO:0000256" key="2">
    <source>
        <dbReference type="ARBA" id="ARBA00012438"/>
    </source>
</evidence>
<feature type="transmembrane region" description="Helical" evidence="9">
    <location>
        <begin position="12"/>
        <end position="34"/>
    </location>
</feature>
<dbReference type="PANTHER" id="PTHR24421:SF10">
    <property type="entry name" value="NITRATE_NITRITE SENSOR PROTEIN NARQ"/>
    <property type="match status" value="1"/>
</dbReference>